<dbReference type="PANTHER" id="PTHR24221:SF654">
    <property type="entry name" value="ATP-BINDING CASSETTE SUB-FAMILY B MEMBER 6"/>
    <property type="match status" value="1"/>
</dbReference>
<dbReference type="CDD" id="cd03228">
    <property type="entry name" value="ABCC_MRP_Like"/>
    <property type="match status" value="1"/>
</dbReference>
<dbReference type="PROSITE" id="PS50893">
    <property type="entry name" value="ABC_TRANSPORTER_2"/>
    <property type="match status" value="1"/>
</dbReference>
<protein>
    <submittedName>
        <fullName evidence="10">ATP-binding cassette, subfamily C</fullName>
    </submittedName>
</protein>
<evidence type="ECO:0000256" key="7">
    <source>
        <dbReference type="SAM" id="Phobius"/>
    </source>
</evidence>
<evidence type="ECO:0000256" key="3">
    <source>
        <dbReference type="ARBA" id="ARBA00022741"/>
    </source>
</evidence>
<organism evidence="10 11">
    <name type="scientific">Sinosporangium album</name>
    <dbReference type="NCBI Taxonomy" id="504805"/>
    <lineage>
        <taxon>Bacteria</taxon>
        <taxon>Bacillati</taxon>
        <taxon>Actinomycetota</taxon>
        <taxon>Actinomycetes</taxon>
        <taxon>Streptosporangiales</taxon>
        <taxon>Streptosporangiaceae</taxon>
        <taxon>Sinosporangium</taxon>
    </lineage>
</organism>
<dbReference type="SUPFAM" id="SSF52540">
    <property type="entry name" value="P-loop containing nucleoside triphosphate hydrolases"/>
    <property type="match status" value="1"/>
</dbReference>
<keyword evidence="3" id="KW-0547">Nucleotide-binding</keyword>
<dbReference type="Gene3D" id="3.40.50.300">
    <property type="entry name" value="P-loop containing nucleotide triphosphate hydrolases"/>
    <property type="match status" value="1"/>
</dbReference>
<dbReference type="Gene3D" id="1.20.1560.10">
    <property type="entry name" value="ABC transporter type 1, transmembrane domain"/>
    <property type="match status" value="1"/>
</dbReference>
<evidence type="ECO:0000259" key="9">
    <source>
        <dbReference type="PROSITE" id="PS50929"/>
    </source>
</evidence>
<keyword evidence="11" id="KW-1185">Reference proteome</keyword>
<dbReference type="InterPro" id="IPR003593">
    <property type="entry name" value="AAA+_ATPase"/>
</dbReference>
<dbReference type="InterPro" id="IPR011527">
    <property type="entry name" value="ABC1_TM_dom"/>
</dbReference>
<evidence type="ECO:0000256" key="6">
    <source>
        <dbReference type="ARBA" id="ARBA00023136"/>
    </source>
</evidence>
<dbReference type="STRING" id="504805.SAMN05421505_103162"/>
<dbReference type="GO" id="GO:0034040">
    <property type="term" value="F:ATPase-coupled lipid transmembrane transporter activity"/>
    <property type="evidence" value="ECO:0007669"/>
    <property type="project" value="TreeGrafter"/>
</dbReference>
<keyword evidence="2 7" id="KW-0812">Transmembrane</keyword>
<evidence type="ECO:0000313" key="11">
    <source>
        <dbReference type="Proteomes" id="UP000198923"/>
    </source>
</evidence>
<feature type="transmembrane region" description="Helical" evidence="7">
    <location>
        <begin position="56"/>
        <end position="74"/>
    </location>
</feature>
<sequence length="564" mass="58794">MSGVALLLRVSYRTGRRHYAAIALWSVLESAPAFISGHAVARALDEGFTQGRPLTGFAYLGLFAVAAGLSAFALGRIVPRLGAIAEPLRDALVRRVVTGTLHQAAQGQGARPDTAVVARLTQQVELVRDSFAGLIMVVRDFAFTIAGVVAGLVTLLPAAVPLVAVPVLVAVALFVRLVLVLARRQRALVLADEDVASEIGMVVDSVRDIVAAGAENGAATRAGRVVDAQARAARRVAALTSAATLSTAVGGWLPIVLLLFAVPGLFGGGATAGEVLGAMIFVLYGVQPALRGLVTGLGGTGLRLAVTADRLLATTAIPPEPPPPPAPVRPPRRDDLVVRRLTFAYGPAAEPVLRDLDLRIPEGDHLAVVGPSGIGKSTLAALLAGLLTPGGGEITLGGRPLGEFDPDALPRRRVLIPQEAYVFTGSLADNLRYLRPTASDRRMEEAAEIVGLAVPQGLAERVEPARLSAERRQLIALTRAYLSPAGIVILDEATCHLGAAAEARAEAAMAARPGTLIVIAHRMSSALRARRTLVLDGISAEVGGHADLLHSSPLYRDLSGHWRG</sequence>
<dbReference type="PANTHER" id="PTHR24221">
    <property type="entry name" value="ATP-BINDING CASSETTE SUB-FAMILY B"/>
    <property type="match status" value="1"/>
</dbReference>
<dbReference type="GO" id="GO:0005886">
    <property type="term" value="C:plasma membrane"/>
    <property type="evidence" value="ECO:0007669"/>
    <property type="project" value="UniProtKB-SubCell"/>
</dbReference>
<feature type="domain" description="ABC transmembrane type-1" evidence="9">
    <location>
        <begin position="20"/>
        <end position="288"/>
    </location>
</feature>
<accession>A0A1G7T8S3</accession>
<dbReference type="AlphaFoldDB" id="A0A1G7T8S3"/>
<dbReference type="InterPro" id="IPR039421">
    <property type="entry name" value="Type_1_exporter"/>
</dbReference>
<evidence type="ECO:0000256" key="1">
    <source>
        <dbReference type="ARBA" id="ARBA00004651"/>
    </source>
</evidence>
<dbReference type="InterPro" id="IPR036640">
    <property type="entry name" value="ABC1_TM_sf"/>
</dbReference>
<dbReference type="SUPFAM" id="SSF90123">
    <property type="entry name" value="ABC transporter transmembrane region"/>
    <property type="match status" value="1"/>
</dbReference>
<evidence type="ECO:0000256" key="2">
    <source>
        <dbReference type="ARBA" id="ARBA00022692"/>
    </source>
</evidence>
<feature type="domain" description="ABC transporter" evidence="8">
    <location>
        <begin position="336"/>
        <end position="562"/>
    </location>
</feature>
<keyword evidence="6 7" id="KW-0472">Membrane</keyword>
<dbReference type="Proteomes" id="UP000198923">
    <property type="component" value="Unassembled WGS sequence"/>
</dbReference>
<keyword evidence="5 7" id="KW-1133">Transmembrane helix</keyword>
<dbReference type="RefSeq" id="WP_218125616.1">
    <property type="nucleotide sequence ID" value="NZ_FNCN01000003.1"/>
</dbReference>
<dbReference type="GO" id="GO:0005524">
    <property type="term" value="F:ATP binding"/>
    <property type="evidence" value="ECO:0007669"/>
    <property type="project" value="UniProtKB-KW"/>
</dbReference>
<dbReference type="InterPro" id="IPR027417">
    <property type="entry name" value="P-loop_NTPase"/>
</dbReference>
<proteinExistence type="predicted"/>
<dbReference type="Pfam" id="PF00005">
    <property type="entry name" value="ABC_tran"/>
    <property type="match status" value="1"/>
</dbReference>
<dbReference type="PROSITE" id="PS50929">
    <property type="entry name" value="ABC_TM1F"/>
    <property type="match status" value="1"/>
</dbReference>
<feature type="transmembrane region" description="Helical" evidence="7">
    <location>
        <begin position="21"/>
        <end position="44"/>
    </location>
</feature>
<feature type="transmembrane region" description="Helical" evidence="7">
    <location>
        <begin position="266"/>
        <end position="286"/>
    </location>
</feature>
<feature type="transmembrane region" description="Helical" evidence="7">
    <location>
        <begin position="131"/>
        <end position="153"/>
    </location>
</feature>
<evidence type="ECO:0000259" key="8">
    <source>
        <dbReference type="PROSITE" id="PS50893"/>
    </source>
</evidence>
<name>A0A1G7T8S3_9ACTN</name>
<dbReference type="EMBL" id="FNCN01000003">
    <property type="protein sequence ID" value="SDG31723.1"/>
    <property type="molecule type" value="Genomic_DNA"/>
</dbReference>
<dbReference type="InterPro" id="IPR003439">
    <property type="entry name" value="ABC_transporter-like_ATP-bd"/>
</dbReference>
<feature type="transmembrane region" description="Helical" evidence="7">
    <location>
        <begin position="159"/>
        <end position="179"/>
    </location>
</feature>
<dbReference type="GO" id="GO:0140359">
    <property type="term" value="F:ABC-type transporter activity"/>
    <property type="evidence" value="ECO:0007669"/>
    <property type="project" value="InterPro"/>
</dbReference>
<feature type="transmembrane region" description="Helical" evidence="7">
    <location>
        <begin position="236"/>
        <end position="260"/>
    </location>
</feature>
<evidence type="ECO:0000256" key="4">
    <source>
        <dbReference type="ARBA" id="ARBA00022840"/>
    </source>
</evidence>
<comment type="subcellular location">
    <subcellularLocation>
        <location evidence="1">Cell membrane</location>
        <topology evidence="1">Multi-pass membrane protein</topology>
    </subcellularLocation>
</comment>
<dbReference type="GO" id="GO:0016887">
    <property type="term" value="F:ATP hydrolysis activity"/>
    <property type="evidence" value="ECO:0007669"/>
    <property type="project" value="InterPro"/>
</dbReference>
<gene>
    <name evidence="10" type="ORF">SAMN05421505_103162</name>
</gene>
<dbReference type="SMART" id="SM00382">
    <property type="entry name" value="AAA"/>
    <property type="match status" value="1"/>
</dbReference>
<keyword evidence="4 10" id="KW-0067">ATP-binding</keyword>
<evidence type="ECO:0000256" key="5">
    <source>
        <dbReference type="ARBA" id="ARBA00022989"/>
    </source>
</evidence>
<reference evidence="10 11" key="1">
    <citation type="submission" date="2016-10" db="EMBL/GenBank/DDBJ databases">
        <authorList>
            <person name="de Groot N.N."/>
        </authorList>
    </citation>
    <scope>NUCLEOTIDE SEQUENCE [LARGE SCALE GENOMIC DNA]</scope>
    <source>
        <strain evidence="10 11">CPCC 201354</strain>
    </source>
</reference>
<evidence type="ECO:0000313" key="10">
    <source>
        <dbReference type="EMBL" id="SDG31723.1"/>
    </source>
</evidence>